<reference evidence="1" key="2">
    <citation type="journal article" date="2024" name="Plant">
        <title>Genomic evolution and insights into agronomic trait innovations of Sesamum species.</title>
        <authorList>
            <person name="Miao H."/>
            <person name="Wang L."/>
            <person name="Qu L."/>
            <person name="Liu H."/>
            <person name="Sun Y."/>
            <person name="Le M."/>
            <person name="Wang Q."/>
            <person name="Wei S."/>
            <person name="Zheng Y."/>
            <person name="Lin W."/>
            <person name="Duan Y."/>
            <person name="Cao H."/>
            <person name="Xiong S."/>
            <person name="Wang X."/>
            <person name="Wei L."/>
            <person name="Li C."/>
            <person name="Ma Q."/>
            <person name="Ju M."/>
            <person name="Zhao R."/>
            <person name="Li G."/>
            <person name="Mu C."/>
            <person name="Tian Q."/>
            <person name="Mei H."/>
            <person name="Zhang T."/>
            <person name="Gao T."/>
            <person name="Zhang H."/>
        </authorList>
    </citation>
    <scope>NUCLEOTIDE SEQUENCE</scope>
    <source>
        <strain evidence="1">KEN1</strain>
    </source>
</reference>
<reference evidence="1" key="1">
    <citation type="submission" date="2020-06" db="EMBL/GenBank/DDBJ databases">
        <authorList>
            <person name="Li T."/>
            <person name="Hu X."/>
            <person name="Zhang T."/>
            <person name="Song X."/>
            <person name="Zhang H."/>
            <person name="Dai N."/>
            <person name="Sheng W."/>
            <person name="Hou X."/>
            <person name="Wei L."/>
        </authorList>
    </citation>
    <scope>NUCLEOTIDE SEQUENCE</scope>
    <source>
        <strain evidence="1">KEN1</strain>
        <tissue evidence="1">Leaf</tissue>
    </source>
</reference>
<dbReference type="EMBL" id="JACGWN010000003">
    <property type="protein sequence ID" value="KAL0454714.1"/>
    <property type="molecule type" value="Genomic_DNA"/>
</dbReference>
<proteinExistence type="predicted"/>
<name>A0AAW2XKN0_9LAMI</name>
<protein>
    <submittedName>
        <fullName evidence="1">Uncharacterized protein</fullName>
    </submittedName>
</protein>
<dbReference type="AlphaFoldDB" id="A0AAW2XKN0"/>
<accession>A0AAW2XKN0</accession>
<evidence type="ECO:0000313" key="1">
    <source>
        <dbReference type="EMBL" id="KAL0454714.1"/>
    </source>
</evidence>
<sequence>MPVINHINLFHGEHYPGNVIQLTILLLDVVSHRSQYDTADLAVVLKPFLERDTFFGRGPLRQGRGSGLSKT</sequence>
<organism evidence="1">
    <name type="scientific">Sesamum latifolium</name>
    <dbReference type="NCBI Taxonomy" id="2727402"/>
    <lineage>
        <taxon>Eukaryota</taxon>
        <taxon>Viridiplantae</taxon>
        <taxon>Streptophyta</taxon>
        <taxon>Embryophyta</taxon>
        <taxon>Tracheophyta</taxon>
        <taxon>Spermatophyta</taxon>
        <taxon>Magnoliopsida</taxon>
        <taxon>eudicotyledons</taxon>
        <taxon>Gunneridae</taxon>
        <taxon>Pentapetalae</taxon>
        <taxon>asterids</taxon>
        <taxon>lamiids</taxon>
        <taxon>Lamiales</taxon>
        <taxon>Pedaliaceae</taxon>
        <taxon>Sesamum</taxon>
    </lineage>
</organism>
<gene>
    <name evidence="1" type="ORF">Slati_0810600</name>
</gene>
<comment type="caution">
    <text evidence="1">The sequence shown here is derived from an EMBL/GenBank/DDBJ whole genome shotgun (WGS) entry which is preliminary data.</text>
</comment>